<protein>
    <submittedName>
        <fullName evidence="1">UDP-N-acetylglucosamine 2-epimerase (Non-hydrolyzing)</fullName>
        <ecNumber evidence="1">5.1.3.14</ecNumber>
    </submittedName>
</protein>
<dbReference type="EC" id="5.1.3.14" evidence="1"/>
<accession>A0ACC6A3A3</accession>
<keyword evidence="2" id="KW-1185">Reference proteome</keyword>
<evidence type="ECO:0000313" key="2">
    <source>
        <dbReference type="Proteomes" id="UP001202289"/>
    </source>
</evidence>
<sequence length="374" mass="42419">MKKLKVMTVVGTRPEIIRLSAVINKLEESSAIEHILVHTGQNYDYELNEVFFKDFNLKKPDYFLNAATGTAVETIGNILVKIDPIMEEVQPDAFLVLGDTNSCLCAIAAKRRHIPIFHMEAGNRCFDQRVPEETNRKIVDHTADINLTYSDIAREYLLREGVPADRIIKTGSPMFEVLNSRKNDIEESDVLERLGLEEEKYFVVSAHREENINSEVNFLDLVDSLNAIAEKYNMPVIVSTHPRTKKMIDAKGIEFSPLVKTMKPLGFNDYVKLQIKSKAVLSDSGTISEESSILGFRALNIRQAHERPEAMEEASVMMVGLRKERILQGLGILETQEKNTLRLVGDYSMPNVSDKVLRIILSYTDYVNRVVWGK</sequence>
<evidence type="ECO:0000313" key="1">
    <source>
        <dbReference type="EMBL" id="MCM3735371.1"/>
    </source>
</evidence>
<comment type="caution">
    <text evidence="1">The sequence shown here is derived from an EMBL/GenBank/DDBJ whole genome shotgun (WGS) entry which is preliminary data.</text>
</comment>
<reference evidence="1" key="1">
    <citation type="submission" date="2022-05" db="EMBL/GenBank/DDBJ databases">
        <title>Comparative Genomics of Spacecraft Associated Microbes.</title>
        <authorList>
            <person name="Tran M.T."/>
            <person name="Wright A."/>
            <person name="Seuylemezian A."/>
            <person name="Eisen J."/>
            <person name="Coil D."/>
        </authorList>
    </citation>
    <scope>NUCLEOTIDE SEQUENCE</scope>
    <source>
        <strain evidence="1">FAIRING 10M-2.2</strain>
    </source>
</reference>
<proteinExistence type="predicted"/>
<organism evidence="1 2">
    <name type="scientific">Bacillus cytotoxicus</name>
    <dbReference type="NCBI Taxonomy" id="580165"/>
    <lineage>
        <taxon>Bacteria</taxon>
        <taxon>Bacillati</taxon>
        <taxon>Bacillota</taxon>
        <taxon>Bacilli</taxon>
        <taxon>Bacillales</taxon>
        <taxon>Bacillaceae</taxon>
        <taxon>Bacillus</taxon>
        <taxon>Bacillus cereus group</taxon>
    </lineage>
</organism>
<dbReference type="Proteomes" id="UP001202289">
    <property type="component" value="Unassembled WGS sequence"/>
</dbReference>
<gene>
    <name evidence="1" type="primary">wecB</name>
    <name evidence="1" type="ORF">M3215_05945</name>
</gene>
<name>A0ACC6A3A3_9BACI</name>
<dbReference type="EMBL" id="JAMBOP010000005">
    <property type="protein sequence ID" value="MCM3735371.1"/>
    <property type="molecule type" value="Genomic_DNA"/>
</dbReference>
<keyword evidence="1" id="KW-0413">Isomerase</keyword>